<dbReference type="GO" id="GO:0009231">
    <property type="term" value="P:riboflavin biosynthetic process"/>
    <property type="evidence" value="ECO:0007669"/>
    <property type="project" value="InterPro"/>
</dbReference>
<protein>
    <submittedName>
        <fullName evidence="2">Dihydrofolate reductase</fullName>
    </submittedName>
</protein>
<evidence type="ECO:0000313" key="3">
    <source>
        <dbReference type="Proteomes" id="UP000578112"/>
    </source>
</evidence>
<comment type="caution">
    <text evidence="2">The sequence shown here is derived from an EMBL/GenBank/DDBJ whole genome shotgun (WGS) entry which is preliminary data.</text>
</comment>
<sequence length="188" mass="20372">MRKLVYFVATTIDGYIAAPDGSWDFFGAQDVAIQFMATRYPETVPTQARAPMGIDAPNRNFDTVVMGRNTYEPALKAGITSPYAHLQQIVFSRSMTSPDPAVRVVADDPRTVVDKLKQEPGMDIWLAGGGNLAGRLLPAVDELVIKLNPVVAGSGIRLAETGFDPHQFALLETTQLTSGVMVLRYSAS</sequence>
<dbReference type="Proteomes" id="UP000578112">
    <property type="component" value="Unassembled WGS sequence"/>
</dbReference>
<evidence type="ECO:0000259" key="1">
    <source>
        <dbReference type="Pfam" id="PF01872"/>
    </source>
</evidence>
<evidence type="ECO:0000313" key="2">
    <source>
        <dbReference type="EMBL" id="MBB4764872.1"/>
    </source>
</evidence>
<accession>A0A7W7MSL4</accession>
<dbReference type="InterPro" id="IPR002734">
    <property type="entry name" value="RibDG_C"/>
</dbReference>
<dbReference type="EMBL" id="JACHNH010000001">
    <property type="protein sequence ID" value="MBB4764872.1"/>
    <property type="molecule type" value="Genomic_DNA"/>
</dbReference>
<organism evidence="2 3">
    <name type="scientific">Actinoplanes digitatis</name>
    <dbReference type="NCBI Taxonomy" id="1868"/>
    <lineage>
        <taxon>Bacteria</taxon>
        <taxon>Bacillati</taxon>
        <taxon>Actinomycetota</taxon>
        <taxon>Actinomycetes</taxon>
        <taxon>Micromonosporales</taxon>
        <taxon>Micromonosporaceae</taxon>
        <taxon>Actinoplanes</taxon>
    </lineage>
</organism>
<gene>
    <name evidence="2" type="ORF">BJ971_005428</name>
</gene>
<dbReference type="GO" id="GO:0008703">
    <property type="term" value="F:5-amino-6-(5-phosphoribosylamino)uracil reductase activity"/>
    <property type="evidence" value="ECO:0007669"/>
    <property type="project" value="InterPro"/>
</dbReference>
<dbReference type="PANTHER" id="PTHR38011:SF11">
    <property type="entry name" value="2,5-DIAMINO-6-RIBOSYLAMINO-4(3H)-PYRIMIDINONE 5'-PHOSPHATE REDUCTASE"/>
    <property type="match status" value="1"/>
</dbReference>
<dbReference type="RefSeq" id="WP_184996008.1">
    <property type="nucleotide sequence ID" value="NZ_BOMK01000003.1"/>
</dbReference>
<dbReference type="InterPro" id="IPR050765">
    <property type="entry name" value="Riboflavin_Biosynth_HTPR"/>
</dbReference>
<proteinExistence type="predicted"/>
<reference evidence="2 3" key="1">
    <citation type="submission" date="2020-08" db="EMBL/GenBank/DDBJ databases">
        <title>Sequencing the genomes of 1000 actinobacteria strains.</title>
        <authorList>
            <person name="Klenk H.-P."/>
        </authorList>
    </citation>
    <scope>NUCLEOTIDE SEQUENCE [LARGE SCALE GENOMIC DNA]</scope>
    <source>
        <strain evidence="2 3">DSM 43149</strain>
    </source>
</reference>
<dbReference type="SUPFAM" id="SSF53597">
    <property type="entry name" value="Dihydrofolate reductase-like"/>
    <property type="match status" value="1"/>
</dbReference>
<feature type="domain" description="Bacterial bifunctional deaminase-reductase C-terminal" evidence="1">
    <location>
        <begin position="2"/>
        <end position="181"/>
    </location>
</feature>
<dbReference type="PANTHER" id="PTHR38011">
    <property type="entry name" value="DIHYDROFOLATE REDUCTASE FAMILY PROTEIN (AFU_ORTHOLOGUE AFUA_8G06820)"/>
    <property type="match status" value="1"/>
</dbReference>
<keyword evidence="3" id="KW-1185">Reference proteome</keyword>
<name>A0A7W7MSL4_9ACTN</name>
<dbReference type="Pfam" id="PF01872">
    <property type="entry name" value="RibD_C"/>
    <property type="match status" value="1"/>
</dbReference>
<dbReference type="AlphaFoldDB" id="A0A7W7MSL4"/>
<dbReference type="InterPro" id="IPR024072">
    <property type="entry name" value="DHFR-like_dom_sf"/>
</dbReference>
<dbReference type="Gene3D" id="3.40.430.10">
    <property type="entry name" value="Dihydrofolate Reductase, subunit A"/>
    <property type="match status" value="1"/>
</dbReference>